<evidence type="ECO:0000256" key="12">
    <source>
        <dbReference type="ARBA" id="ARBA00023306"/>
    </source>
</evidence>
<comment type="subcellular location">
    <subcellularLocation>
        <location evidence="1">Cell membrane</location>
        <topology evidence="1">Multi-pass membrane protein</topology>
    </subcellularLocation>
</comment>
<feature type="transmembrane region" description="Helical" evidence="23">
    <location>
        <begin position="179"/>
        <end position="197"/>
    </location>
</feature>
<keyword evidence="8" id="KW-0133">Cell shape</keyword>
<evidence type="ECO:0000256" key="19">
    <source>
        <dbReference type="ARBA" id="ARBA00044770"/>
    </source>
</evidence>
<comment type="catalytic activity">
    <reaction evidence="20">
        <text>[GlcNAc-(1-&gt;4)-Mur2Ac(oyl-L-Ala-gamma-D-Glu-L-Lys-D-Ala-D-Ala)](n)-di-trans,octa-cis-undecaprenyl diphosphate + beta-D-GlcNAc-(1-&gt;4)-Mur2Ac(oyl-L-Ala-gamma-D-Glu-L-Lys-D-Ala-D-Ala)-di-trans,octa-cis-undecaprenyl diphosphate = [GlcNAc-(1-&gt;4)-Mur2Ac(oyl-L-Ala-gamma-D-Glu-L-Lys-D-Ala-D-Ala)](n+1)-di-trans,octa-cis-undecaprenyl diphosphate + di-trans,octa-cis-undecaprenyl diphosphate + H(+)</text>
        <dbReference type="Rhea" id="RHEA:23708"/>
        <dbReference type="Rhea" id="RHEA-COMP:9602"/>
        <dbReference type="Rhea" id="RHEA-COMP:9603"/>
        <dbReference type="ChEBI" id="CHEBI:15378"/>
        <dbReference type="ChEBI" id="CHEBI:58405"/>
        <dbReference type="ChEBI" id="CHEBI:60033"/>
        <dbReference type="ChEBI" id="CHEBI:78435"/>
        <dbReference type="EC" id="2.4.99.28"/>
    </reaction>
</comment>
<protein>
    <recommendedName>
        <fullName evidence="17">Probable peptidoglycan glycosyltransferase FtsW</fullName>
        <ecNumber evidence="19">2.4.99.28</ecNumber>
    </recommendedName>
    <alternativeName>
        <fullName evidence="18">Cell division protein FtsW</fullName>
    </alternativeName>
    <alternativeName>
        <fullName evidence="15">Cell wall polymerase</fullName>
    </alternativeName>
    <alternativeName>
        <fullName evidence="14">Peptidoglycan polymerase</fullName>
    </alternativeName>
</protein>
<keyword evidence="10 23" id="KW-1133">Transmembrane helix</keyword>
<evidence type="ECO:0000256" key="18">
    <source>
        <dbReference type="ARBA" id="ARBA00041418"/>
    </source>
</evidence>
<evidence type="ECO:0000256" key="10">
    <source>
        <dbReference type="ARBA" id="ARBA00022989"/>
    </source>
</evidence>
<evidence type="ECO:0000256" key="16">
    <source>
        <dbReference type="ARBA" id="ARBA00038053"/>
    </source>
</evidence>
<evidence type="ECO:0000256" key="20">
    <source>
        <dbReference type="ARBA" id="ARBA00049902"/>
    </source>
</evidence>
<feature type="compositionally biased region" description="Polar residues" evidence="22">
    <location>
        <begin position="43"/>
        <end position="53"/>
    </location>
</feature>
<feature type="transmembrane region" description="Helical" evidence="23">
    <location>
        <begin position="114"/>
        <end position="132"/>
    </location>
</feature>
<feature type="transmembrane region" description="Helical" evidence="23">
    <location>
        <begin position="209"/>
        <end position="228"/>
    </location>
</feature>
<dbReference type="GeneID" id="98062757"/>
<dbReference type="InterPro" id="IPR013437">
    <property type="entry name" value="FtsW"/>
</dbReference>
<comment type="similarity">
    <text evidence="16">Belongs to the SEDS family. FtsW subfamily.</text>
</comment>
<keyword evidence="25" id="KW-1185">Reference proteome</keyword>
<dbReference type="AlphaFoldDB" id="A0A2K9P3W0"/>
<dbReference type="KEGG" id="mpec:B9O19_01358"/>
<evidence type="ECO:0000256" key="13">
    <source>
        <dbReference type="ARBA" id="ARBA00023316"/>
    </source>
</evidence>
<dbReference type="EC" id="2.4.99.28" evidence="19"/>
<keyword evidence="4 24" id="KW-0132">Cell division</keyword>
<evidence type="ECO:0000256" key="21">
    <source>
        <dbReference type="ARBA" id="ARBA00049966"/>
    </source>
</evidence>
<keyword evidence="9" id="KW-0573">Peptidoglycan synthesis</keyword>
<comment type="function">
    <text evidence="21">Peptidoglycan polymerase that is essential for cell division.</text>
</comment>
<organism evidence="24 25">
    <name type="scientific">Monoglobus pectinilyticus</name>
    <dbReference type="NCBI Taxonomy" id="1981510"/>
    <lineage>
        <taxon>Bacteria</taxon>
        <taxon>Bacillati</taxon>
        <taxon>Bacillota</taxon>
        <taxon>Clostridia</taxon>
        <taxon>Monoglobales</taxon>
        <taxon>Monoglobaceae</taxon>
        <taxon>Monoglobus</taxon>
    </lineage>
</organism>
<feature type="transmembrane region" description="Helical" evidence="23">
    <location>
        <begin position="262"/>
        <end position="279"/>
    </location>
</feature>
<feature type="transmembrane region" description="Helical" evidence="23">
    <location>
        <begin position="400"/>
        <end position="425"/>
    </location>
</feature>
<gene>
    <name evidence="24" type="ORF">B9O19_01358</name>
</gene>
<keyword evidence="12" id="KW-0131">Cell cycle</keyword>
<evidence type="ECO:0000313" key="25">
    <source>
        <dbReference type="Proteomes" id="UP000235589"/>
    </source>
</evidence>
<name>A0A2K9P3W0_9FIRM</name>
<evidence type="ECO:0000256" key="4">
    <source>
        <dbReference type="ARBA" id="ARBA00022618"/>
    </source>
</evidence>
<evidence type="ECO:0000256" key="14">
    <source>
        <dbReference type="ARBA" id="ARBA00032370"/>
    </source>
</evidence>
<proteinExistence type="inferred from homology"/>
<keyword evidence="5" id="KW-0328">Glycosyltransferase</keyword>
<evidence type="ECO:0000256" key="7">
    <source>
        <dbReference type="ARBA" id="ARBA00022692"/>
    </source>
</evidence>
<evidence type="ECO:0000256" key="22">
    <source>
        <dbReference type="SAM" id="MobiDB-lite"/>
    </source>
</evidence>
<evidence type="ECO:0000256" key="15">
    <source>
        <dbReference type="ARBA" id="ARBA00033270"/>
    </source>
</evidence>
<evidence type="ECO:0000256" key="2">
    <source>
        <dbReference type="ARBA" id="ARBA00004752"/>
    </source>
</evidence>
<evidence type="ECO:0000256" key="3">
    <source>
        <dbReference type="ARBA" id="ARBA00022475"/>
    </source>
</evidence>
<dbReference type="Proteomes" id="UP000235589">
    <property type="component" value="Chromosome"/>
</dbReference>
<evidence type="ECO:0000313" key="24">
    <source>
        <dbReference type="EMBL" id="AUO19519.1"/>
    </source>
</evidence>
<dbReference type="GO" id="GO:0032153">
    <property type="term" value="C:cell division site"/>
    <property type="evidence" value="ECO:0007669"/>
    <property type="project" value="TreeGrafter"/>
</dbReference>
<feature type="region of interest" description="Disordered" evidence="22">
    <location>
        <begin position="1"/>
        <end position="86"/>
    </location>
</feature>
<dbReference type="EMBL" id="CP020991">
    <property type="protein sequence ID" value="AUO19519.1"/>
    <property type="molecule type" value="Genomic_DNA"/>
</dbReference>
<dbReference type="GO" id="GO:0005886">
    <property type="term" value="C:plasma membrane"/>
    <property type="evidence" value="ECO:0007669"/>
    <property type="project" value="UniProtKB-SubCell"/>
</dbReference>
<evidence type="ECO:0000256" key="6">
    <source>
        <dbReference type="ARBA" id="ARBA00022679"/>
    </source>
</evidence>
<keyword evidence="13" id="KW-0961">Cell wall biogenesis/degradation</keyword>
<reference evidence="24 25" key="1">
    <citation type="submission" date="2017-04" db="EMBL/GenBank/DDBJ databases">
        <title>Monoglobus pectinilyticus 14 draft genome.</title>
        <authorList>
            <person name="Kim C."/>
            <person name="Rosendale D.I."/>
            <person name="Kelly W.J."/>
            <person name="Tannock G.W."/>
            <person name="Patchett M.L."/>
            <person name="Jordens J.Z."/>
        </authorList>
    </citation>
    <scope>NUCLEOTIDE SEQUENCE [LARGE SCALE GENOMIC DNA]</scope>
    <source>
        <strain evidence="24 25">14</strain>
    </source>
</reference>
<keyword evidence="11 23" id="KW-0472">Membrane</keyword>
<keyword evidence="7 23" id="KW-0812">Transmembrane</keyword>
<dbReference type="RefSeq" id="WP_245862896.1">
    <property type="nucleotide sequence ID" value="NZ_CP020991.1"/>
</dbReference>
<dbReference type="Pfam" id="PF01098">
    <property type="entry name" value="FTSW_RODA_SPOVE"/>
    <property type="match status" value="1"/>
</dbReference>
<keyword evidence="3" id="KW-1003">Cell membrane</keyword>
<dbReference type="GO" id="GO:0071555">
    <property type="term" value="P:cell wall organization"/>
    <property type="evidence" value="ECO:0007669"/>
    <property type="project" value="UniProtKB-KW"/>
</dbReference>
<dbReference type="NCBIfam" id="TIGR02614">
    <property type="entry name" value="ftsW"/>
    <property type="match status" value="1"/>
</dbReference>
<feature type="compositionally biased region" description="Polar residues" evidence="22">
    <location>
        <begin position="12"/>
        <end position="36"/>
    </location>
</feature>
<dbReference type="GO" id="GO:0008955">
    <property type="term" value="F:peptidoglycan glycosyltransferase activity"/>
    <property type="evidence" value="ECO:0007669"/>
    <property type="project" value="UniProtKB-EC"/>
</dbReference>
<feature type="transmembrane region" description="Helical" evidence="23">
    <location>
        <begin position="286"/>
        <end position="303"/>
    </location>
</feature>
<evidence type="ECO:0000256" key="5">
    <source>
        <dbReference type="ARBA" id="ARBA00022676"/>
    </source>
</evidence>
<accession>A0A2K9P3W0</accession>
<evidence type="ECO:0000256" key="11">
    <source>
        <dbReference type="ARBA" id="ARBA00023136"/>
    </source>
</evidence>
<dbReference type="GO" id="GO:0051301">
    <property type="term" value="P:cell division"/>
    <property type="evidence" value="ECO:0007669"/>
    <property type="project" value="UniProtKB-KW"/>
</dbReference>
<dbReference type="InterPro" id="IPR001182">
    <property type="entry name" value="FtsW/RodA"/>
</dbReference>
<feature type="transmembrane region" description="Helical" evidence="23">
    <location>
        <begin position="235"/>
        <end position="256"/>
    </location>
</feature>
<sequence length="465" mass="51185">MSDERNPRKKAGNNNIGRRASSKYSKTPRNSENRNNGYYYKSISHNEPVQNRAQSKHYESSYIKKSQSRIQEPVRTQVPRRETASKNQGVKYTAKNFLRVGGIKIRRGALDYQFLLTTIILVAFGMIMLYSASSSRAYAATGDSMYFMKSQFGGLLVGIVAMIGCMMVDYHVIARLSPVLYAICIILLILVLIPGVGTTSNGATRWLFGFQPSEIVKFATLLVVAVYLEKYQDKLGNFFRGFLPCLLILGVVGALLMMEPHFSATILITLTTLLMMYVGGAKIRHFIILAIPAFIGGVAMIFAEPYRLQRLLSFGDPFADKQGAGWQIVQSLYAIGSGGVFGVGFGQSRQKYMSLPEPHNDFIFSVLSEELGWVGAIVVIVLFLFLIYRGIRIAQKAPDTLGKLIVIGCIGLIGFQAMINIGVVTASLPVTGMPLPFFSYGGTALAITMGEIGLVLNVSRQEKVL</sequence>
<feature type="transmembrane region" description="Helical" evidence="23">
    <location>
        <begin position="152"/>
        <end position="172"/>
    </location>
</feature>
<feature type="transmembrane region" description="Helical" evidence="23">
    <location>
        <begin position="437"/>
        <end position="458"/>
    </location>
</feature>
<evidence type="ECO:0000256" key="8">
    <source>
        <dbReference type="ARBA" id="ARBA00022960"/>
    </source>
</evidence>
<dbReference type="PANTHER" id="PTHR30474:SF2">
    <property type="entry name" value="PEPTIDOGLYCAN GLYCOSYLTRANSFERASE FTSW-RELATED"/>
    <property type="match status" value="1"/>
</dbReference>
<evidence type="ECO:0000256" key="9">
    <source>
        <dbReference type="ARBA" id="ARBA00022984"/>
    </source>
</evidence>
<comment type="pathway">
    <text evidence="2">Cell wall biogenesis; peptidoglycan biosynthesis.</text>
</comment>
<dbReference type="GO" id="GO:0015648">
    <property type="term" value="F:lipid-linked peptidoglycan transporter activity"/>
    <property type="evidence" value="ECO:0007669"/>
    <property type="project" value="TreeGrafter"/>
</dbReference>
<evidence type="ECO:0000256" key="17">
    <source>
        <dbReference type="ARBA" id="ARBA00041185"/>
    </source>
</evidence>
<feature type="transmembrane region" description="Helical" evidence="23">
    <location>
        <begin position="371"/>
        <end position="388"/>
    </location>
</feature>
<dbReference type="PANTHER" id="PTHR30474">
    <property type="entry name" value="CELL CYCLE PROTEIN"/>
    <property type="match status" value="1"/>
</dbReference>
<evidence type="ECO:0000256" key="23">
    <source>
        <dbReference type="SAM" id="Phobius"/>
    </source>
</evidence>
<dbReference type="GO" id="GO:0009252">
    <property type="term" value="P:peptidoglycan biosynthetic process"/>
    <property type="evidence" value="ECO:0007669"/>
    <property type="project" value="UniProtKB-KW"/>
</dbReference>
<dbReference type="GO" id="GO:0008360">
    <property type="term" value="P:regulation of cell shape"/>
    <property type="evidence" value="ECO:0007669"/>
    <property type="project" value="UniProtKB-KW"/>
</dbReference>
<evidence type="ECO:0000256" key="1">
    <source>
        <dbReference type="ARBA" id="ARBA00004651"/>
    </source>
</evidence>
<keyword evidence="6" id="KW-0808">Transferase</keyword>